<gene>
    <name evidence="1" type="ORF">SVIO_054750</name>
</gene>
<evidence type="ECO:0000313" key="2">
    <source>
        <dbReference type="Proteomes" id="UP000301309"/>
    </source>
</evidence>
<name>A0A4D4L1B1_STRVO</name>
<evidence type="ECO:0008006" key="3">
    <source>
        <dbReference type="Google" id="ProtNLM"/>
    </source>
</evidence>
<dbReference type="Proteomes" id="UP000301309">
    <property type="component" value="Unassembled WGS sequence"/>
</dbReference>
<reference evidence="1 2" key="1">
    <citation type="journal article" date="2020" name="Int. J. Syst. Evol. Microbiol.">
        <title>Reclassification of Streptomyces castelarensis and Streptomyces sporoclivatus as later heterotypic synonyms of Streptomyces antimycoticus.</title>
        <authorList>
            <person name="Komaki H."/>
            <person name="Tamura T."/>
        </authorList>
    </citation>
    <scope>NUCLEOTIDE SEQUENCE [LARGE SCALE GENOMIC DNA]</scope>
    <source>
        <strain evidence="1 2">NBRC 13459</strain>
    </source>
</reference>
<proteinExistence type="predicted"/>
<sequence length="171" mass="18772">MIGFYHAIMRPVWDQLERPGSAPRVWQASRRRFVSNVLGPHFEQVCRDWALHHADPELLGGLPARVGHGVVHDSKTRTSHEVDVAVIGIADGAKPPLLAIGEAKWNDTMGMAHINRLQHIRDLVMRAGRYDTSATRLICFSGAGFNDMAYAAAAADPGIRLIDLAALYGQV</sequence>
<dbReference type="EMBL" id="BJHW01000001">
    <property type="protein sequence ID" value="GDY54852.1"/>
    <property type="molecule type" value="Genomic_DNA"/>
</dbReference>
<accession>A0A4D4L1B1</accession>
<keyword evidence="2" id="KW-1185">Reference proteome</keyword>
<evidence type="ECO:0000313" key="1">
    <source>
        <dbReference type="EMBL" id="GDY54852.1"/>
    </source>
</evidence>
<protein>
    <recommendedName>
        <fullName evidence="3">DUF234 domain-containing protein</fullName>
    </recommendedName>
</protein>
<comment type="caution">
    <text evidence="1">The sequence shown here is derived from an EMBL/GenBank/DDBJ whole genome shotgun (WGS) entry which is preliminary data.</text>
</comment>
<organism evidence="1 2">
    <name type="scientific">Streptomyces violaceusniger</name>
    <dbReference type="NCBI Taxonomy" id="68280"/>
    <lineage>
        <taxon>Bacteria</taxon>
        <taxon>Bacillati</taxon>
        <taxon>Actinomycetota</taxon>
        <taxon>Actinomycetes</taxon>
        <taxon>Kitasatosporales</taxon>
        <taxon>Streptomycetaceae</taxon>
        <taxon>Streptomyces</taxon>
        <taxon>Streptomyces violaceusniger group</taxon>
    </lineage>
</organism>
<dbReference type="AlphaFoldDB" id="A0A4D4L1B1"/>